<dbReference type="AlphaFoldDB" id="A0A6J7FWK8"/>
<organism evidence="1">
    <name type="scientific">freshwater metagenome</name>
    <dbReference type="NCBI Taxonomy" id="449393"/>
    <lineage>
        <taxon>unclassified sequences</taxon>
        <taxon>metagenomes</taxon>
        <taxon>ecological metagenomes</taxon>
    </lineage>
</organism>
<name>A0A6J7FWK8_9ZZZZ</name>
<sequence length="98" mass="10974">MRWMRQYATMVDDQFLDSIEQWRVMTPVRYENEFHLPQGHATSFAGGPLAALRNKNPELTRYETPVNGLYITGAATFPGAGVWGASGRNAAMVVLQSR</sequence>
<reference evidence="1" key="1">
    <citation type="submission" date="2020-05" db="EMBL/GenBank/DDBJ databases">
        <authorList>
            <person name="Chiriac C."/>
            <person name="Salcher M."/>
            <person name="Ghai R."/>
            <person name="Kavagutti S V."/>
        </authorList>
    </citation>
    <scope>NUCLEOTIDE SEQUENCE</scope>
</reference>
<protein>
    <submittedName>
        <fullName evidence="1">Unannotated protein</fullName>
    </submittedName>
</protein>
<proteinExistence type="predicted"/>
<dbReference type="PANTHER" id="PTHR10668">
    <property type="entry name" value="PHYTOENE DEHYDROGENASE"/>
    <property type="match status" value="1"/>
</dbReference>
<dbReference type="EMBL" id="CAFBLP010000164">
    <property type="protein sequence ID" value="CAB4898428.1"/>
    <property type="molecule type" value="Genomic_DNA"/>
</dbReference>
<evidence type="ECO:0000313" key="1">
    <source>
        <dbReference type="EMBL" id="CAB4898428.1"/>
    </source>
</evidence>
<dbReference type="PANTHER" id="PTHR10668:SF103">
    <property type="entry name" value="PYRIDINE NUCLEOTIDE-DISULFIDE OXIDOREDUCTASE DOMAIN-CONTAINING PROTEIN 2"/>
    <property type="match status" value="1"/>
</dbReference>
<accession>A0A6J7FWK8</accession>
<gene>
    <name evidence="1" type="ORF">UFOPK3376_03285</name>
</gene>